<evidence type="ECO:0000256" key="3">
    <source>
        <dbReference type="ARBA" id="ARBA00022670"/>
    </source>
</evidence>
<feature type="domain" description="LD-carboxypeptidase C-terminal" evidence="7">
    <location>
        <begin position="195"/>
        <end position="310"/>
    </location>
</feature>
<comment type="similarity">
    <text evidence="1">Belongs to the peptidase S66 family.</text>
</comment>
<dbReference type="GO" id="GO:0006508">
    <property type="term" value="P:proteolysis"/>
    <property type="evidence" value="ECO:0007669"/>
    <property type="project" value="UniProtKB-KW"/>
</dbReference>
<dbReference type="CDD" id="cd07025">
    <property type="entry name" value="Peptidase_S66"/>
    <property type="match status" value="1"/>
</dbReference>
<evidence type="ECO:0000256" key="5">
    <source>
        <dbReference type="ARBA" id="ARBA00022825"/>
    </source>
</evidence>
<protein>
    <submittedName>
        <fullName evidence="8">LD-carboxypeptidase</fullName>
    </submittedName>
</protein>
<sequence>MPSPSNHQSPIADDSSKRIFPLDLCANHSHRGLLRPIARCGANRTRAGTTATGRISSHQYSCHPAPLSTVCLSTDAERLNDLNQLIAHQDIPGKILAGRGGYGAVRLLPQLDYARLCPLLREAGTQIIGYSDFTAIQLALLAQGQLGSFAGPMVYGDFGCRQPSHYTQEHFIGVTTQASWTLSCNSQQVDEGQGEGLFWGGNLSVLCSLLGSPYFPDIKGGLLFLEDVGEQPYRIERMLQQLYLSGVLGQQKAIFMGDFGTGNMTDAYDSNYTLATVIAEIRQICKIPVFTGIPFGHTHHKTTLPLGFPASYQAAPDQLTLTFSDYPHHCTQGLNLSALLTPND</sequence>
<keyword evidence="3" id="KW-0645">Protease</keyword>
<dbReference type="InterPro" id="IPR040449">
    <property type="entry name" value="Peptidase_S66_N"/>
</dbReference>
<feature type="domain" description="LD-carboxypeptidase N-terminal" evidence="6">
    <location>
        <begin position="70"/>
        <end position="151"/>
    </location>
</feature>
<dbReference type="SUPFAM" id="SSF141986">
    <property type="entry name" value="LD-carboxypeptidase A C-terminal domain-like"/>
    <property type="match status" value="1"/>
</dbReference>
<keyword evidence="2 8" id="KW-0121">Carboxypeptidase</keyword>
<keyword evidence="4" id="KW-0378">Hydrolase</keyword>
<dbReference type="Proteomes" id="UP000446658">
    <property type="component" value="Unassembled WGS sequence"/>
</dbReference>
<keyword evidence="5" id="KW-0720">Serine protease</keyword>
<evidence type="ECO:0000313" key="9">
    <source>
        <dbReference type="Proteomes" id="UP000446658"/>
    </source>
</evidence>
<evidence type="ECO:0000256" key="1">
    <source>
        <dbReference type="ARBA" id="ARBA00010233"/>
    </source>
</evidence>
<dbReference type="PANTHER" id="PTHR30237">
    <property type="entry name" value="MURAMOYLTETRAPEPTIDE CARBOXYPEPTIDASE"/>
    <property type="match status" value="1"/>
</dbReference>
<gene>
    <name evidence="8" type="ORF">GKE73_14590</name>
</gene>
<evidence type="ECO:0000259" key="6">
    <source>
        <dbReference type="Pfam" id="PF02016"/>
    </source>
</evidence>
<reference evidence="8 9" key="1">
    <citation type="submission" date="2019-11" db="EMBL/GenBank/DDBJ databases">
        <title>Draft genome sequence of Paludibacterium sp. dN18-1.</title>
        <authorList>
            <person name="Im W.-T."/>
        </authorList>
    </citation>
    <scope>NUCLEOTIDE SEQUENCE [LARGE SCALE GENOMIC DNA]</scope>
    <source>
        <strain evidence="9">dN 18-1</strain>
    </source>
</reference>
<name>A0A844GDF8_9NEIS</name>
<dbReference type="AlphaFoldDB" id="A0A844GDF8"/>
<dbReference type="InterPro" id="IPR003507">
    <property type="entry name" value="S66_fam"/>
</dbReference>
<dbReference type="Gene3D" id="3.50.30.60">
    <property type="entry name" value="LD-carboxypeptidase A C-terminal domain-like"/>
    <property type="match status" value="1"/>
</dbReference>
<evidence type="ECO:0000256" key="4">
    <source>
        <dbReference type="ARBA" id="ARBA00022801"/>
    </source>
</evidence>
<dbReference type="InterPro" id="IPR040921">
    <property type="entry name" value="Peptidase_S66C"/>
</dbReference>
<dbReference type="SUPFAM" id="SSF52317">
    <property type="entry name" value="Class I glutamine amidotransferase-like"/>
    <property type="match status" value="1"/>
</dbReference>
<evidence type="ECO:0000259" key="7">
    <source>
        <dbReference type="Pfam" id="PF17676"/>
    </source>
</evidence>
<organism evidence="8 9">
    <name type="scientific">Paludibacterium denitrificans</name>
    <dbReference type="NCBI Taxonomy" id="2675226"/>
    <lineage>
        <taxon>Bacteria</taxon>
        <taxon>Pseudomonadati</taxon>
        <taxon>Pseudomonadota</taxon>
        <taxon>Betaproteobacteria</taxon>
        <taxon>Neisseriales</taxon>
        <taxon>Chromobacteriaceae</taxon>
        <taxon>Paludibacterium</taxon>
    </lineage>
</organism>
<dbReference type="InterPro" id="IPR027478">
    <property type="entry name" value="LdcA_N"/>
</dbReference>
<dbReference type="PANTHER" id="PTHR30237:SF2">
    <property type="entry name" value="MUREIN TETRAPEPTIDE CARBOXYPEPTIDASE"/>
    <property type="match status" value="1"/>
</dbReference>
<dbReference type="GO" id="GO:0008236">
    <property type="term" value="F:serine-type peptidase activity"/>
    <property type="evidence" value="ECO:0007669"/>
    <property type="project" value="UniProtKB-KW"/>
</dbReference>
<dbReference type="InterPro" id="IPR027461">
    <property type="entry name" value="Carboxypeptidase_A_C_sf"/>
</dbReference>
<comment type="caution">
    <text evidence="8">The sequence shown here is derived from an EMBL/GenBank/DDBJ whole genome shotgun (WGS) entry which is preliminary data.</text>
</comment>
<evidence type="ECO:0000256" key="2">
    <source>
        <dbReference type="ARBA" id="ARBA00022645"/>
    </source>
</evidence>
<dbReference type="Pfam" id="PF17676">
    <property type="entry name" value="Peptidase_S66C"/>
    <property type="match status" value="1"/>
</dbReference>
<proteinExistence type="inferred from homology"/>
<keyword evidence="9" id="KW-1185">Reference proteome</keyword>
<evidence type="ECO:0000313" key="8">
    <source>
        <dbReference type="EMBL" id="MTD33802.1"/>
    </source>
</evidence>
<dbReference type="GO" id="GO:0004180">
    <property type="term" value="F:carboxypeptidase activity"/>
    <property type="evidence" value="ECO:0007669"/>
    <property type="project" value="UniProtKB-KW"/>
</dbReference>
<accession>A0A844GDF8</accession>
<dbReference type="InterPro" id="IPR029062">
    <property type="entry name" value="Class_I_gatase-like"/>
</dbReference>
<dbReference type="Pfam" id="PF02016">
    <property type="entry name" value="Peptidase_S66"/>
    <property type="match status" value="1"/>
</dbReference>
<dbReference type="Gene3D" id="3.40.50.10740">
    <property type="entry name" value="Class I glutamine amidotransferase-like"/>
    <property type="match status" value="1"/>
</dbReference>
<dbReference type="EMBL" id="WLYX01000001">
    <property type="protein sequence ID" value="MTD33802.1"/>
    <property type="molecule type" value="Genomic_DNA"/>
</dbReference>